<name>A0A819E2X0_9BILA</name>
<organism evidence="1 2">
    <name type="scientific">Rotaria sordida</name>
    <dbReference type="NCBI Taxonomy" id="392033"/>
    <lineage>
        <taxon>Eukaryota</taxon>
        <taxon>Metazoa</taxon>
        <taxon>Spiralia</taxon>
        <taxon>Gnathifera</taxon>
        <taxon>Rotifera</taxon>
        <taxon>Eurotatoria</taxon>
        <taxon>Bdelloidea</taxon>
        <taxon>Philodinida</taxon>
        <taxon>Philodinidae</taxon>
        <taxon>Rotaria</taxon>
    </lineage>
</organism>
<dbReference type="Proteomes" id="UP000663874">
    <property type="component" value="Unassembled WGS sequence"/>
</dbReference>
<proteinExistence type="predicted"/>
<dbReference type="AlphaFoldDB" id="A0A819E2X0"/>
<comment type="caution">
    <text evidence="1">The sequence shown here is derived from an EMBL/GenBank/DDBJ whole genome shotgun (WGS) entry which is preliminary data.</text>
</comment>
<protein>
    <submittedName>
        <fullName evidence="1">Uncharacterized protein</fullName>
    </submittedName>
</protein>
<evidence type="ECO:0000313" key="1">
    <source>
        <dbReference type="EMBL" id="CAF3843162.1"/>
    </source>
</evidence>
<accession>A0A819E2X0</accession>
<dbReference type="EMBL" id="CAJOBE010002778">
    <property type="protein sequence ID" value="CAF3843162.1"/>
    <property type="molecule type" value="Genomic_DNA"/>
</dbReference>
<reference evidence="1" key="1">
    <citation type="submission" date="2021-02" db="EMBL/GenBank/DDBJ databases">
        <authorList>
            <person name="Nowell W R."/>
        </authorList>
    </citation>
    <scope>NUCLEOTIDE SEQUENCE</scope>
</reference>
<gene>
    <name evidence="1" type="ORF">FNK824_LOCUS17475</name>
</gene>
<sequence>MGQLLEDSNEKIESDIKFCQSNQFSTDIKVKEEYWRSFTIQSVIDYKNNVRIKLINILTNGQLNFNDINTLNVLNISAEYEMLHQDILMHLFVQLPIESLRLNYINEYDFV</sequence>
<evidence type="ECO:0000313" key="2">
    <source>
        <dbReference type="Proteomes" id="UP000663874"/>
    </source>
</evidence>